<feature type="transmembrane region" description="Helical" evidence="1">
    <location>
        <begin position="299"/>
        <end position="321"/>
    </location>
</feature>
<organism evidence="2 3">
    <name type="scientific">Lactobacillus johnsonii (strain CNCM I-12250 / La1 / NCC 533)</name>
    <dbReference type="NCBI Taxonomy" id="257314"/>
    <lineage>
        <taxon>Bacteria</taxon>
        <taxon>Bacillati</taxon>
        <taxon>Bacillota</taxon>
        <taxon>Bacilli</taxon>
        <taxon>Lactobacillales</taxon>
        <taxon>Lactobacillaceae</taxon>
        <taxon>Lactobacillus</taxon>
    </lineage>
</organism>
<sequence length="411" mass="46994">MKKNVYSGICAYLLAMIIIINCRSVWLSNPNWLNLNNITYILFILGSITLIGININSINDLNKTILSSVFIFLYFFVYFIFRPIGLTQNIKLLIIVMILIWVMQVKGKNLPLILEAYANLMVFIAVLSVIMWILCSLIKVIPPTGTIPFNWTAVNGVHSFIPTYGHIYFETQDINLPFIGNIIRNTAVFTEAPMASLNFCIAFLLKLNENSYKKDSGISKSQIWLIIAILSTFSTTGYILLILIFFIKWLEADKKYFIYKLIFVIPVLIVAILGINLLIGQRTVYGTMSTNLRFDDYRVGIITFFQNPFLGAGLGNSDALVQNMGNWRIYMTGFSNSITEVLAQGGIYVSLIYAYSFIKGIYYSFKYKALNGFILVFGTLYLFCTTIFSYQYILIALLILFIDFKIYFNHR</sequence>
<name>Q74JS4_LACJO</name>
<feature type="transmembrane region" description="Helical" evidence="1">
    <location>
        <begin position="341"/>
        <end position="358"/>
    </location>
</feature>
<evidence type="ECO:0000256" key="1">
    <source>
        <dbReference type="SAM" id="Phobius"/>
    </source>
</evidence>
<keyword evidence="1" id="KW-0472">Membrane</keyword>
<feature type="transmembrane region" description="Helical" evidence="1">
    <location>
        <begin position="38"/>
        <end position="58"/>
    </location>
</feature>
<feature type="transmembrane region" description="Helical" evidence="1">
    <location>
        <begin position="116"/>
        <end position="138"/>
    </location>
</feature>
<feature type="transmembrane region" description="Helical" evidence="1">
    <location>
        <begin position="365"/>
        <end position="383"/>
    </location>
</feature>
<accession>Q74JS4</accession>
<dbReference type="EMBL" id="AE017198">
    <property type="protein sequence ID" value="AAS08853.1"/>
    <property type="molecule type" value="Genomic_DNA"/>
</dbReference>
<dbReference type="AlphaFoldDB" id="Q74JS4"/>
<feature type="transmembrane region" description="Helical" evidence="1">
    <location>
        <begin position="64"/>
        <end position="81"/>
    </location>
</feature>
<dbReference type="PATRIC" id="fig|257314.6.peg.891"/>
<dbReference type="Proteomes" id="UP000000581">
    <property type="component" value="Chromosome"/>
</dbReference>
<feature type="transmembrane region" description="Helical" evidence="1">
    <location>
        <begin position="6"/>
        <end position="26"/>
    </location>
</feature>
<protein>
    <submittedName>
        <fullName evidence="2">Uncharacterized protein</fullName>
    </submittedName>
</protein>
<reference evidence="2 3" key="1">
    <citation type="journal article" date="2004" name="Proc. Natl. Acad. Sci. U.S.A.">
        <title>The genome sequence of the probiotic intestinal bacterium Lactobacillus johnsonii NCC 533.</title>
        <authorList>
            <person name="Pridmore R.D."/>
            <person name="Berger B."/>
            <person name="Desiere F."/>
            <person name="Vilanova D."/>
            <person name="Barretto C."/>
            <person name="Pittet A.-C."/>
            <person name="Zwahlen M.-C."/>
            <person name="Rouvet M."/>
            <person name="Altermann E."/>
            <person name="Barrangou R."/>
            <person name="Mollet B."/>
            <person name="Mercenier A."/>
            <person name="Klaenhammer T."/>
            <person name="Arigoni F."/>
            <person name="Schell M.A."/>
        </authorList>
    </citation>
    <scope>NUCLEOTIDE SEQUENCE [LARGE SCALE GENOMIC DNA]</scope>
    <source>
        <strain evidence="3">CNCM I-1225 / La1 / NCC 533</strain>
    </source>
</reference>
<dbReference type="HOGENOM" id="CLU_051141_0_0_9"/>
<evidence type="ECO:0000313" key="3">
    <source>
        <dbReference type="Proteomes" id="UP000000581"/>
    </source>
</evidence>
<gene>
    <name evidence="2" type="ordered locus">LJ_1031</name>
</gene>
<dbReference type="KEGG" id="ljo:LJ_1031"/>
<feature type="transmembrane region" description="Helical" evidence="1">
    <location>
        <begin position="88"/>
        <end position="104"/>
    </location>
</feature>
<keyword evidence="1" id="KW-1133">Transmembrane helix</keyword>
<feature type="transmembrane region" description="Helical" evidence="1">
    <location>
        <begin position="223"/>
        <end position="250"/>
    </location>
</feature>
<proteinExistence type="predicted"/>
<feature type="transmembrane region" description="Helical" evidence="1">
    <location>
        <begin position="256"/>
        <end position="279"/>
    </location>
</feature>
<evidence type="ECO:0000313" key="2">
    <source>
        <dbReference type="EMBL" id="AAS08853.1"/>
    </source>
</evidence>
<dbReference type="eggNOG" id="ENOG503345N">
    <property type="taxonomic scope" value="Bacteria"/>
</dbReference>
<dbReference type="RefSeq" id="WP_011161888.1">
    <property type="nucleotide sequence ID" value="NC_005362.1"/>
</dbReference>
<keyword evidence="1" id="KW-0812">Transmembrane</keyword>